<proteinExistence type="predicted"/>
<sequence length="276" mass="31005">MASPYDPCGKIYTLLSEDWTTFLWFFEPVFIPQAFRDHLVLVLGWTAGRRGYVSIAMIIPDIPDGVNPDHYFRIRSPRRRPVANEIAVTLRKNKRFAALVELSYIRLDWVWEVPFAILLVVPRTGMQLMLRAVSMEKIMRFYSQWGLNEAWGQTYRSLPESFQGAGCYQDRNDSGPPENLKEVGESGHTQWMRQPIQVLDGLASSGSVEQDGDAEDAAVAGSDSTGSWDSTYKPDDEEERYSKGGASPCARQEMVYAGDAHCAALAKLLQEVQGAQ</sequence>
<name>A0A8H3J9Z1_9LECA</name>
<accession>A0A8H3J9Z1</accession>
<feature type="region of interest" description="Disordered" evidence="1">
    <location>
        <begin position="205"/>
        <end position="247"/>
    </location>
</feature>
<dbReference type="Proteomes" id="UP000664203">
    <property type="component" value="Unassembled WGS sequence"/>
</dbReference>
<feature type="region of interest" description="Disordered" evidence="1">
    <location>
        <begin position="166"/>
        <end position="187"/>
    </location>
</feature>
<comment type="caution">
    <text evidence="2">The sequence shown here is derived from an EMBL/GenBank/DDBJ whole genome shotgun (WGS) entry which is preliminary data.</text>
</comment>
<dbReference type="AlphaFoldDB" id="A0A8H3J9Z1"/>
<evidence type="ECO:0000313" key="3">
    <source>
        <dbReference type="Proteomes" id="UP000664203"/>
    </source>
</evidence>
<evidence type="ECO:0000256" key="1">
    <source>
        <dbReference type="SAM" id="MobiDB-lite"/>
    </source>
</evidence>
<reference evidence="2" key="1">
    <citation type="submission" date="2021-03" db="EMBL/GenBank/DDBJ databases">
        <authorList>
            <person name="Tagirdzhanova G."/>
        </authorList>
    </citation>
    <scope>NUCLEOTIDE SEQUENCE</scope>
</reference>
<gene>
    <name evidence="2" type="ORF">ALECFALPRED_011160</name>
</gene>
<keyword evidence="3" id="KW-1185">Reference proteome</keyword>
<dbReference type="OrthoDB" id="5297935at2759"/>
<protein>
    <submittedName>
        <fullName evidence="2">Uncharacterized protein</fullName>
    </submittedName>
</protein>
<organism evidence="2 3">
    <name type="scientific">Alectoria fallacina</name>
    <dbReference type="NCBI Taxonomy" id="1903189"/>
    <lineage>
        <taxon>Eukaryota</taxon>
        <taxon>Fungi</taxon>
        <taxon>Dikarya</taxon>
        <taxon>Ascomycota</taxon>
        <taxon>Pezizomycotina</taxon>
        <taxon>Lecanoromycetes</taxon>
        <taxon>OSLEUM clade</taxon>
        <taxon>Lecanoromycetidae</taxon>
        <taxon>Lecanorales</taxon>
        <taxon>Lecanorineae</taxon>
        <taxon>Parmeliaceae</taxon>
        <taxon>Alectoria</taxon>
    </lineage>
</organism>
<dbReference type="EMBL" id="CAJPDR010000999">
    <property type="protein sequence ID" value="CAF9943374.1"/>
    <property type="molecule type" value="Genomic_DNA"/>
</dbReference>
<evidence type="ECO:0000313" key="2">
    <source>
        <dbReference type="EMBL" id="CAF9943374.1"/>
    </source>
</evidence>